<feature type="region of interest" description="Disordered" evidence="2">
    <location>
        <begin position="516"/>
        <end position="595"/>
    </location>
</feature>
<dbReference type="FunCoup" id="A0A2P5BUZ4">
    <property type="interactions" value="1874"/>
</dbReference>
<feature type="region of interest" description="Disordered" evidence="2">
    <location>
        <begin position="1020"/>
        <end position="1039"/>
    </location>
</feature>
<accession>A0A2P5BUZ4</accession>
<comment type="caution">
    <text evidence="3">The sequence shown here is derived from an EMBL/GenBank/DDBJ whole genome shotgun (WGS) entry which is preliminary data.</text>
</comment>
<evidence type="ECO:0000313" key="4">
    <source>
        <dbReference type="Proteomes" id="UP000237000"/>
    </source>
</evidence>
<organism evidence="3 4">
    <name type="scientific">Trema orientale</name>
    <name type="common">Charcoal tree</name>
    <name type="synonym">Celtis orientalis</name>
    <dbReference type="NCBI Taxonomy" id="63057"/>
    <lineage>
        <taxon>Eukaryota</taxon>
        <taxon>Viridiplantae</taxon>
        <taxon>Streptophyta</taxon>
        <taxon>Embryophyta</taxon>
        <taxon>Tracheophyta</taxon>
        <taxon>Spermatophyta</taxon>
        <taxon>Magnoliopsida</taxon>
        <taxon>eudicotyledons</taxon>
        <taxon>Gunneridae</taxon>
        <taxon>Pentapetalae</taxon>
        <taxon>rosids</taxon>
        <taxon>fabids</taxon>
        <taxon>Rosales</taxon>
        <taxon>Cannabaceae</taxon>
        <taxon>Trema</taxon>
    </lineage>
</organism>
<reference evidence="4" key="1">
    <citation type="submission" date="2016-06" db="EMBL/GenBank/DDBJ databases">
        <title>Parallel loss of symbiosis genes in relatives of nitrogen-fixing non-legume Parasponia.</title>
        <authorList>
            <person name="Van Velzen R."/>
            <person name="Holmer R."/>
            <person name="Bu F."/>
            <person name="Rutten L."/>
            <person name="Van Zeijl A."/>
            <person name="Liu W."/>
            <person name="Santuari L."/>
            <person name="Cao Q."/>
            <person name="Sharma T."/>
            <person name="Shen D."/>
            <person name="Roswanjaya Y."/>
            <person name="Wardhani T."/>
            <person name="Kalhor M.S."/>
            <person name="Jansen J."/>
            <person name="Van den Hoogen J."/>
            <person name="Gungor B."/>
            <person name="Hartog M."/>
            <person name="Hontelez J."/>
            <person name="Verver J."/>
            <person name="Yang W.-C."/>
            <person name="Schijlen E."/>
            <person name="Repin R."/>
            <person name="Schilthuizen M."/>
            <person name="Schranz E."/>
            <person name="Heidstra R."/>
            <person name="Miyata K."/>
            <person name="Fedorova E."/>
            <person name="Kohlen W."/>
            <person name="Bisseling T."/>
            <person name="Smit S."/>
            <person name="Geurts R."/>
        </authorList>
    </citation>
    <scope>NUCLEOTIDE SEQUENCE [LARGE SCALE GENOMIC DNA]</scope>
    <source>
        <strain evidence="4">cv. RG33-2</strain>
    </source>
</reference>
<feature type="region of interest" description="Disordered" evidence="2">
    <location>
        <begin position="1129"/>
        <end position="1207"/>
    </location>
</feature>
<dbReference type="Proteomes" id="UP000237000">
    <property type="component" value="Unassembled WGS sequence"/>
</dbReference>
<dbReference type="OrthoDB" id="1915143at2759"/>
<evidence type="ECO:0000256" key="2">
    <source>
        <dbReference type="SAM" id="MobiDB-lite"/>
    </source>
</evidence>
<dbReference type="PANTHER" id="PTHR31115:SF4">
    <property type="entry name" value="SPECTRIN BETA CHAIN, BRAIN"/>
    <property type="match status" value="1"/>
</dbReference>
<evidence type="ECO:0000313" key="3">
    <source>
        <dbReference type="EMBL" id="PON52602.1"/>
    </source>
</evidence>
<sequence length="1271" mass="139140">MLSSGNNLSRGTAAPSNVPPLPQCLPLEPITLGNQKYPRPGELRRALGVPSTSENHSFGVSHLKAPAPVGKDEIKHLKESVQGASKKARDRARMLHESMFKLDKYREALTTKKRQRSDLLSSERSSGINLIKAGSQINRTPHDTMTQRLGERAKNAVLNKRIRTSVADQRAESRSSVTSRQQMFADKDGNTLQPVSGSSGRIEEKTRRLLAGGEGLDQKIKKKRSVGAVGITGTCHSSRDWSTADLQKGNIEILKSSTGVGGINKLDNSFEPTNSDSCTVHKSEPETATLSRDRMAVLEQSILVKGSNKPNMQQNNSIGSPNPVTKGKVSKVQRIGSVMALDSSPSVRPSGAFQGCEQPTVLDKVAVSGIVVNQKRQVSAGSPIYPMTQWVGQRPHKHSRARRTNLVSPVSNHVETQISSQGIATSEFSARTSSVGTTGSVLVSDVDNASPKFKSETENATSLYGLSESEESGAGENMLKERKINNGEASLTTSHKVGGFVLPMKKNKLLANESGYGLQRQGRSGRGSSLARPAIPPAKEKSKNIPATEPLQDVVPSDKNRSKTGRPPSKKLKERKGLTRLRPMPSNGSSDFTGESDDYHEELYLAAKSARNASSMPLDYMYIVIIQQSSISAAYLSFLNISDICWLESVGLACSNTFWKKMEYIFASLRSEDASYLKQQLSVAEELGESLSQMFGNELNVLDAADEGFENCSGNRLDALCGTFDRRRFDNVTPLYQRVLSALIEEDEGEDFFHQSEGKNTSLQYASDDSHCGSCNQIDIEPKDKDRVESEVESNLGFQTQKNCLLDRFSCDNSSAAINTLRNHGYSSFLHSSEQWQGDFDLTHSDVGHVSEILLNDFGHIEPRENEIPGFPSSNSEYQSMSVNDKLLLELQSIGLYPEILPDLAEGEVIIEDIMELKEGLQKQIARKKRNLGRIEKAIQKGRDVERRKIEQVAMDKLIEMAYRKRMACRGSNASKSAVRKVSKQVASAFVKRTLGRCLKFEETGKSCFSDPALQDVLFSSPSSNNDTKSADCVGSGTASNTCNEVSYQTEVRGVGVVSCAFERHDSHSDNLDRGSSEGLQTAIHSSERASYNHVFTPNRGKKREVLIDDVVGSASSRVTSAFESTVLEVKGKRSDGDNLKNNSLSGGGHSSLDSSRPERKTKAKLKQRNTQSTSGSVINGRFVESTGPSQGSSQSAINAGNRKGEQILPRNTLKEAEEPMHFNELDPMEELGGNQDLTSWLNFEEEGLMDHDSIGLEIPMDDLSDLNMLM</sequence>
<feature type="compositionally biased region" description="Low complexity" evidence="2">
    <location>
        <begin position="1140"/>
        <end position="1155"/>
    </location>
</feature>
<feature type="region of interest" description="Disordered" evidence="2">
    <location>
        <begin position="1"/>
        <end position="22"/>
    </location>
</feature>
<keyword evidence="1" id="KW-0175">Coiled coil</keyword>
<feature type="compositionally biased region" description="Polar residues" evidence="2">
    <location>
        <begin position="308"/>
        <end position="323"/>
    </location>
</feature>
<feature type="compositionally biased region" description="Low complexity" evidence="2">
    <location>
        <begin position="516"/>
        <end position="532"/>
    </location>
</feature>
<feature type="compositionally biased region" description="Polar residues" evidence="2">
    <location>
        <begin position="1169"/>
        <end position="1178"/>
    </location>
</feature>
<dbReference type="PANTHER" id="PTHR31115">
    <property type="entry name" value="OS05G0107300 PROTEIN"/>
    <property type="match status" value="1"/>
</dbReference>
<dbReference type="AlphaFoldDB" id="A0A2P5BUZ4"/>
<name>A0A2P5BUZ4_TREOI</name>
<evidence type="ECO:0000256" key="1">
    <source>
        <dbReference type="SAM" id="Coils"/>
    </source>
</evidence>
<feature type="compositionally biased region" description="Basic and acidic residues" evidence="2">
    <location>
        <begin position="1130"/>
        <end position="1139"/>
    </location>
</feature>
<dbReference type="EMBL" id="JXTC01000455">
    <property type="protein sequence ID" value="PON52602.1"/>
    <property type="molecule type" value="Genomic_DNA"/>
</dbReference>
<gene>
    <name evidence="3" type="ORF">TorRG33x02_307770</name>
</gene>
<dbReference type="STRING" id="63057.A0A2P5BUZ4"/>
<feature type="region of interest" description="Disordered" evidence="2">
    <location>
        <begin position="307"/>
        <end position="328"/>
    </location>
</feature>
<keyword evidence="4" id="KW-1185">Reference proteome</keyword>
<feature type="region of interest" description="Disordered" evidence="2">
    <location>
        <begin position="452"/>
        <end position="475"/>
    </location>
</feature>
<feature type="compositionally biased region" description="Polar residues" evidence="2">
    <location>
        <begin position="1"/>
        <end position="10"/>
    </location>
</feature>
<feature type="compositionally biased region" description="Polar residues" evidence="2">
    <location>
        <begin position="1187"/>
        <end position="1199"/>
    </location>
</feature>
<dbReference type="InParanoid" id="A0A2P5BUZ4"/>
<proteinExistence type="predicted"/>
<protein>
    <submittedName>
        <fullName evidence="3">Spectrin beta chain, brain</fullName>
    </submittedName>
</protein>
<feature type="compositionally biased region" description="Basic residues" evidence="2">
    <location>
        <begin position="562"/>
        <end position="574"/>
    </location>
</feature>
<feature type="coiled-coil region" evidence="1">
    <location>
        <begin position="911"/>
        <end position="938"/>
    </location>
</feature>